<keyword evidence="9" id="KW-1185">Reference proteome</keyword>
<dbReference type="RefSeq" id="WP_305943697.1">
    <property type="nucleotide sequence ID" value="NZ_JAUZVY010000001.1"/>
</dbReference>
<dbReference type="PROSITE" id="PS50249">
    <property type="entry name" value="MPN"/>
    <property type="match status" value="1"/>
</dbReference>
<dbReference type="PANTHER" id="PTHR30471">
    <property type="entry name" value="DNA REPAIR PROTEIN RADC"/>
    <property type="match status" value="1"/>
</dbReference>
<reference evidence="8 9" key="1">
    <citation type="submission" date="2023-08" db="EMBL/GenBank/DDBJ databases">
        <authorList>
            <person name="Joshi A."/>
            <person name="Thite S."/>
        </authorList>
    </citation>
    <scope>NUCLEOTIDE SEQUENCE [LARGE SCALE GENOMIC DNA]</scope>
    <source>
        <strain evidence="8 9">1E1</strain>
    </source>
</reference>
<dbReference type="InterPro" id="IPR025657">
    <property type="entry name" value="RadC_JAB"/>
</dbReference>
<dbReference type="InterPro" id="IPR046778">
    <property type="entry name" value="UPF0758_N"/>
</dbReference>
<protein>
    <submittedName>
        <fullName evidence="8">DNA repair protein RadC</fullName>
    </submittedName>
</protein>
<dbReference type="SUPFAM" id="SSF102712">
    <property type="entry name" value="JAB1/MPN domain"/>
    <property type="match status" value="1"/>
</dbReference>
<sequence>MAIRDWPAEERPREKLLQRGATALSDAELLAIFLRTGLPGMSAVELARSLLADFGSLKALMQASLPRFCEGKGLGTAKYVQLQAVMELSQRCLQQSLQHEAVFTEPSLVKRYLSQQLHHESREVFQVLYLDNQHRLLKTEPLFYGTIDASPVYPRVVVQQALKYNAAALILAHNHPSGVAEPSRADRSITERIQQALQLVDIRVLDHLVVGDGEVVSFAERGWI</sequence>
<dbReference type="InterPro" id="IPR001405">
    <property type="entry name" value="UPF0758"/>
</dbReference>
<keyword evidence="2" id="KW-0479">Metal-binding</keyword>
<dbReference type="EMBL" id="JAUZVY010000001">
    <property type="protein sequence ID" value="MDP4527445.1"/>
    <property type="molecule type" value="Genomic_DNA"/>
</dbReference>
<dbReference type="SUPFAM" id="SSF47781">
    <property type="entry name" value="RuvA domain 2-like"/>
    <property type="match status" value="1"/>
</dbReference>
<dbReference type="InterPro" id="IPR037518">
    <property type="entry name" value="MPN"/>
</dbReference>
<keyword evidence="3" id="KW-0378">Hydrolase</keyword>
<dbReference type="Proteomes" id="UP001236258">
    <property type="component" value="Unassembled WGS sequence"/>
</dbReference>
<name>A0ABT9GKE9_9GAMM</name>
<feature type="domain" description="MPN" evidence="7">
    <location>
        <begin position="102"/>
        <end position="224"/>
    </location>
</feature>
<evidence type="ECO:0000313" key="8">
    <source>
        <dbReference type="EMBL" id="MDP4527445.1"/>
    </source>
</evidence>
<comment type="caution">
    <text evidence="8">The sequence shown here is derived from an EMBL/GenBank/DDBJ whole genome shotgun (WGS) entry which is preliminary data.</text>
</comment>
<evidence type="ECO:0000256" key="2">
    <source>
        <dbReference type="ARBA" id="ARBA00022723"/>
    </source>
</evidence>
<dbReference type="NCBIfam" id="TIGR00608">
    <property type="entry name" value="radc"/>
    <property type="match status" value="1"/>
</dbReference>
<accession>A0ABT9GKE9</accession>
<dbReference type="Gene3D" id="3.40.140.10">
    <property type="entry name" value="Cytidine Deaminase, domain 2"/>
    <property type="match status" value="1"/>
</dbReference>
<evidence type="ECO:0000259" key="7">
    <source>
        <dbReference type="PROSITE" id="PS50249"/>
    </source>
</evidence>
<dbReference type="Pfam" id="PF20582">
    <property type="entry name" value="UPF0758_N"/>
    <property type="match status" value="1"/>
</dbReference>
<dbReference type="InterPro" id="IPR020891">
    <property type="entry name" value="UPF0758_CS"/>
</dbReference>
<proteinExistence type="inferred from homology"/>
<evidence type="ECO:0000256" key="1">
    <source>
        <dbReference type="ARBA" id="ARBA00022670"/>
    </source>
</evidence>
<dbReference type="InterPro" id="IPR010994">
    <property type="entry name" value="RuvA_2-like"/>
</dbReference>
<dbReference type="PROSITE" id="PS01302">
    <property type="entry name" value="UPF0758"/>
    <property type="match status" value="1"/>
</dbReference>
<dbReference type="NCBIfam" id="NF000642">
    <property type="entry name" value="PRK00024.1"/>
    <property type="match status" value="1"/>
</dbReference>
<keyword evidence="1" id="KW-0645">Protease</keyword>
<evidence type="ECO:0000256" key="5">
    <source>
        <dbReference type="ARBA" id="ARBA00023049"/>
    </source>
</evidence>
<organism evidence="8 9">
    <name type="scientific">Alkalimonas delamerensis</name>
    <dbReference type="NCBI Taxonomy" id="265981"/>
    <lineage>
        <taxon>Bacteria</taxon>
        <taxon>Pseudomonadati</taxon>
        <taxon>Pseudomonadota</taxon>
        <taxon>Gammaproteobacteria</taxon>
        <taxon>Alkalimonas</taxon>
    </lineage>
</organism>
<gene>
    <name evidence="8" type="primary">radC</name>
    <name evidence="8" type="ORF">Q3O59_00195</name>
</gene>
<keyword evidence="5" id="KW-0482">Metalloprotease</keyword>
<dbReference type="PANTHER" id="PTHR30471:SF3">
    <property type="entry name" value="UPF0758 PROTEIN YEES-RELATED"/>
    <property type="match status" value="1"/>
</dbReference>
<keyword evidence="4" id="KW-0862">Zinc</keyword>
<evidence type="ECO:0000313" key="9">
    <source>
        <dbReference type="Proteomes" id="UP001236258"/>
    </source>
</evidence>
<evidence type="ECO:0000256" key="6">
    <source>
        <dbReference type="RuleBase" id="RU003797"/>
    </source>
</evidence>
<comment type="similarity">
    <text evidence="6">Belongs to the UPF0758 family.</text>
</comment>
<dbReference type="Pfam" id="PF04002">
    <property type="entry name" value="RadC"/>
    <property type="match status" value="1"/>
</dbReference>
<evidence type="ECO:0000256" key="4">
    <source>
        <dbReference type="ARBA" id="ARBA00022833"/>
    </source>
</evidence>
<evidence type="ECO:0000256" key="3">
    <source>
        <dbReference type="ARBA" id="ARBA00022801"/>
    </source>
</evidence>
<dbReference type="CDD" id="cd08071">
    <property type="entry name" value="MPN_DUF2466"/>
    <property type="match status" value="1"/>
</dbReference>